<dbReference type="SUPFAM" id="SSF52096">
    <property type="entry name" value="ClpP/crotonase"/>
    <property type="match status" value="1"/>
</dbReference>
<dbReference type="PANTHER" id="PTHR43802:SF1">
    <property type="entry name" value="IP11341P-RELATED"/>
    <property type="match status" value="1"/>
</dbReference>
<dbReference type="Gene3D" id="1.10.287.2460">
    <property type="match status" value="1"/>
</dbReference>
<dbReference type="Gene3D" id="3.90.226.10">
    <property type="entry name" value="2-enoyl-CoA Hydratase, Chain A, domain 1"/>
    <property type="match status" value="1"/>
</dbReference>
<comment type="similarity">
    <text evidence="1 2">Belongs to the enoyl-CoA hydratase/isomerase family.</text>
</comment>
<keyword evidence="4" id="KW-1185">Reference proteome</keyword>
<dbReference type="Pfam" id="PF00378">
    <property type="entry name" value="ECH_1"/>
    <property type="match status" value="1"/>
</dbReference>
<dbReference type="InterPro" id="IPR018376">
    <property type="entry name" value="Enoyl-CoA_hyd/isom_CS"/>
</dbReference>
<proteinExistence type="inferred from homology"/>
<organism evidence="3 4">
    <name type="scientific">Sneathiella sedimenti</name>
    <dbReference type="NCBI Taxonomy" id="2816034"/>
    <lineage>
        <taxon>Bacteria</taxon>
        <taxon>Pseudomonadati</taxon>
        <taxon>Pseudomonadota</taxon>
        <taxon>Alphaproteobacteria</taxon>
        <taxon>Sneathiellales</taxon>
        <taxon>Sneathiellaceae</taxon>
        <taxon>Sneathiella</taxon>
    </lineage>
</organism>
<dbReference type="PANTHER" id="PTHR43802">
    <property type="entry name" value="ENOYL-COA HYDRATASE"/>
    <property type="match status" value="1"/>
</dbReference>
<dbReference type="NCBIfam" id="NF006108">
    <property type="entry name" value="PRK08259.1"/>
    <property type="match status" value="1"/>
</dbReference>
<protein>
    <submittedName>
        <fullName evidence="3">Crotonase/enoyl-CoA hydratase family protein</fullName>
    </submittedName>
</protein>
<dbReference type="PROSITE" id="PS00166">
    <property type="entry name" value="ENOYL_COA_HYDRATASE"/>
    <property type="match status" value="1"/>
</dbReference>
<accession>A0ABS3F7U5</accession>
<dbReference type="InterPro" id="IPR029045">
    <property type="entry name" value="ClpP/crotonase-like_dom_sf"/>
</dbReference>
<evidence type="ECO:0000313" key="3">
    <source>
        <dbReference type="EMBL" id="MBO0334412.1"/>
    </source>
</evidence>
<dbReference type="EMBL" id="JAFLNC010000004">
    <property type="protein sequence ID" value="MBO0334412.1"/>
    <property type="molecule type" value="Genomic_DNA"/>
</dbReference>
<comment type="caution">
    <text evidence="3">The sequence shown here is derived from an EMBL/GenBank/DDBJ whole genome shotgun (WGS) entry which is preliminary data.</text>
</comment>
<dbReference type="CDD" id="cd06558">
    <property type="entry name" value="crotonase-like"/>
    <property type="match status" value="1"/>
</dbReference>
<dbReference type="Proteomes" id="UP000664761">
    <property type="component" value="Unassembled WGS sequence"/>
</dbReference>
<dbReference type="RefSeq" id="WP_207046191.1">
    <property type="nucleotide sequence ID" value="NZ_JAFLNC010000004.1"/>
</dbReference>
<sequence>MKTYADGKIEVTRDGPVTIVTINRAEQRNACTVEMVRALHDAFQEFEQDETARIAILTGAGGYFSAGADLEEIASGSAIGFSWAGTDKGATRRRLEKPVIAAVEGHAVAAGLALAVWCDMRVASKSAVFGVFCRRFGGPMPNGATVRLPRIIGESRALDMLMTGRPVDAEEAYRIGLADRLAETGKALEEALDLARQLAAFPQSALLCDRKSAIRQWDYPEEEAIDREIEGAKDAFRDAFQSGAGTFVKGTGRHGKFS</sequence>
<dbReference type="InterPro" id="IPR001753">
    <property type="entry name" value="Enoyl-CoA_hydra/iso"/>
</dbReference>
<reference evidence="3 4" key="1">
    <citation type="submission" date="2021-03" db="EMBL/GenBank/DDBJ databases">
        <title>Sneathiella sp. CAU 1612 isolated from Kang Won-do.</title>
        <authorList>
            <person name="Kim W."/>
        </authorList>
    </citation>
    <scope>NUCLEOTIDE SEQUENCE [LARGE SCALE GENOMIC DNA]</scope>
    <source>
        <strain evidence="3 4">CAU 1612</strain>
    </source>
</reference>
<evidence type="ECO:0000256" key="2">
    <source>
        <dbReference type="RuleBase" id="RU003707"/>
    </source>
</evidence>
<evidence type="ECO:0000256" key="1">
    <source>
        <dbReference type="ARBA" id="ARBA00005254"/>
    </source>
</evidence>
<evidence type="ECO:0000313" key="4">
    <source>
        <dbReference type="Proteomes" id="UP000664761"/>
    </source>
</evidence>
<name>A0ABS3F7U5_9PROT</name>
<gene>
    <name evidence="3" type="ORF">J0X12_12345</name>
</gene>